<dbReference type="Pfam" id="PF00753">
    <property type="entry name" value="Lactamase_B"/>
    <property type="match status" value="1"/>
</dbReference>
<proteinExistence type="inferred from homology"/>
<dbReference type="Proteomes" id="UP000676409">
    <property type="component" value="Chromosome"/>
</dbReference>
<evidence type="ECO:0000259" key="2">
    <source>
        <dbReference type="SMART" id="SM00849"/>
    </source>
</evidence>
<reference evidence="3" key="1">
    <citation type="submission" date="2021-04" db="EMBL/GenBank/DDBJ databases">
        <title>The complete genome sequence of Caulobacter sp. S6.</title>
        <authorList>
            <person name="Tang Y."/>
            <person name="Ouyang W."/>
            <person name="Liu Q."/>
            <person name="Huang B."/>
            <person name="Guo Z."/>
            <person name="Lei P."/>
        </authorList>
    </citation>
    <scope>NUCLEOTIDE SEQUENCE</scope>
    <source>
        <strain evidence="3">S6</strain>
    </source>
</reference>
<comment type="similarity">
    <text evidence="1">Belongs to the metallo-beta-lactamase superfamily. Class-B beta-lactamase family.</text>
</comment>
<dbReference type="GO" id="GO:0017001">
    <property type="term" value="P:antibiotic catabolic process"/>
    <property type="evidence" value="ECO:0007669"/>
    <property type="project" value="UniProtKB-ARBA"/>
</dbReference>
<dbReference type="PANTHER" id="PTHR42951">
    <property type="entry name" value="METALLO-BETA-LACTAMASE DOMAIN-CONTAINING"/>
    <property type="match status" value="1"/>
</dbReference>
<evidence type="ECO:0000313" key="3">
    <source>
        <dbReference type="EMBL" id="QUD90278.1"/>
    </source>
</evidence>
<dbReference type="KEGG" id="caul:KCG34_10640"/>
<dbReference type="PANTHER" id="PTHR42951:SF4">
    <property type="entry name" value="ACYL-COENZYME A THIOESTERASE MBLAC2"/>
    <property type="match status" value="1"/>
</dbReference>
<sequence>MSPKIHTYSAAESAFYVNSFLIEGHDSVIVIDTQFLVSSARDLRKQLDALEKPLAAVIISHPHPDHYNGLPVLLEGLPPTPVYATRATIDAIQETQPAKRAAWTPIYGDDYPKADALPNKVVGADDRLTIAGVELRMIDLGPGESSDITVIHLPGADALLASDLIYNNCHPWLAEARTEAWLRQIDEIEQRFGDVSQVHAGHGPAGGPELFEDQRKYIQEFRNVVARFAHTPSLDASAMAEIRSETTRNRASWPLDLLIDMNATAIFAELTGG</sequence>
<evidence type="ECO:0000256" key="1">
    <source>
        <dbReference type="ARBA" id="ARBA00005250"/>
    </source>
</evidence>
<dbReference type="SMART" id="SM00849">
    <property type="entry name" value="Lactamase_B"/>
    <property type="match status" value="1"/>
</dbReference>
<organism evidence="3 4">
    <name type="scientific">Phenylobacterium montanum</name>
    <dbReference type="NCBI Taxonomy" id="2823693"/>
    <lineage>
        <taxon>Bacteria</taxon>
        <taxon>Pseudomonadati</taxon>
        <taxon>Pseudomonadota</taxon>
        <taxon>Alphaproteobacteria</taxon>
        <taxon>Caulobacterales</taxon>
        <taxon>Caulobacteraceae</taxon>
        <taxon>Phenylobacterium</taxon>
    </lineage>
</organism>
<keyword evidence="4" id="KW-1185">Reference proteome</keyword>
<dbReference type="RefSeq" id="WP_211940329.1">
    <property type="nucleotide sequence ID" value="NZ_CP073078.1"/>
</dbReference>
<gene>
    <name evidence="3" type="ORF">KCG34_10640</name>
</gene>
<dbReference type="Gene3D" id="3.60.15.10">
    <property type="entry name" value="Ribonuclease Z/Hydroxyacylglutathione hydrolase-like"/>
    <property type="match status" value="1"/>
</dbReference>
<dbReference type="InterPro" id="IPR001279">
    <property type="entry name" value="Metallo-B-lactamas"/>
</dbReference>
<dbReference type="InterPro" id="IPR050855">
    <property type="entry name" value="NDM-1-like"/>
</dbReference>
<dbReference type="InterPro" id="IPR036866">
    <property type="entry name" value="RibonucZ/Hydroxyglut_hydro"/>
</dbReference>
<dbReference type="AlphaFoldDB" id="A0A975G485"/>
<dbReference type="SUPFAM" id="SSF56281">
    <property type="entry name" value="Metallo-hydrolase/oxidoreductase"/>
    <property type="match status" value="1"/>
</dbReference>
<feature type="domain" description="Metallo-beta-lactamase" evidence="2">
    <location>
        <begin position="16"/>
        <end position="202"/>
    </location>
</feature>
<accession>A0A975G485</accession>
<dbReference type="EMBL" id="CP073078">
    <property type="protein sequence ID" value="QUD90278.1"/>
    <property type="molecule type" value="Genomic_DNA"/>
</dbReference>
<protein>
    <submittedName>
        <fullName evidence="3">MBL fold metallo-hydrolase</fullName>
    </submittedName>
</protein>
<evidence type="ECO:0000313" key="4">
    <source>
        <dbReference type="Proteomes" id="UP000676409"/>
    </source>
</evidence>
<name>A0A975G485_9CAUL</name>